<feature type="region of interest" description="Disordered" evidence="1">
    <location>
        <begin position="355"/>
        <end position="408"/>
    </location>
</feature>
<dbReference type="Proteomes" id="UP000600080">
    <property type="component" value="Unassembled WGS sequence"/>
</dbReference>
<organism evidence="2 3">
    <name type="scientific">Streptomyces kronopolitis</name>
    <dbReference type="NCBI Taxonomy" id="1612435"/>
    <lineage>
        <taxon>Bacteria</taxon>
        <taxon>Bacillati</taxon>
        <taxon>Actinomycetota</taxon>
        <taxon>Actinomycetes</taxon>
        <taxon>Kitasatosporales</taxon>
        <taxon>Streptomycetaceae</taxon>
        <taxon>Streptomyces</taxon>
    </lineage>
</organism>
<protein>
    <submittedName>
        <fullName evidence="2">Uncharacterized protein</fullName>
    </submittedName>
</protein>
<feature type="compositionally biased region" description="Low complexity" evidence="1">
    <location>
        <begin position="355"/>
        <end position="369"/>
    </location>
</feature>
<evidence type="ECO:0000313" key="2">
    <source>
        <dbReference type="EMBL" id="GGN61329.1"/>
    </source>
</evidence>
<evidence type="ECO:0000313" key="3">
    <source>
        <dbReference type="Proteomes" id="UP000600080"/>
    </source>
</evidence>
<name>A0ABQ2K3K5_9ACTN</name>
<gene>
    <name evidence="2" type="ORF">GCM10012285_60120</name>
</gene>
<proteinExistence type="predicted"/>
<sequence>MSTEQPDDDQRDEMAKISDAECRVAVRREAAGLTWEQLGELIAAAGGGGHLAVPVGESERLAAVRLAELRRIRELVGLQSWGDEYSPAGDPCERGEGYPTSGGVRPEERRGEFRVLARCADPAHPGASEVLSWAVAASVEEAAVKVRRAKEGNLYGPPGLFRVVEVFEDVPSTGGRQMLDALSWAGAEIGRAAAAAAGGHEPARAGAELFEVLSDFLHRTVIHPWHLAYPGDRGDGSADGKPAGSEHSRALARLLLAHLEALDMPLVSAAQQHGADASGQELARVRAHVAGGLTARAAVLQALGGAGHTPEEADEIVARLEAGAIASAHSGVSGSSDLLRIADATAQGGRAASSAQLVSSLQPPASAAPVQPPAEAPVGGPAADAGGLEEAPREAALPQSEPEMHRRHVVEEGWESALRRQEDARRRYLTTIVQAAITTVRGREVDNPDEELLSRLDDFFTRAVVFPDPHNGGVRPRPDQATFGWTSEPPGIEHASDPGRALAVFLLAYLDHYGLRLVEASGEYRGGHEPAVQGSLALSAGDSDPGVSTALEALAARAWRSYGIALHYTGEDDRDGAEATMEAMRHAVQAVAPGFTAAALVRLAEDPRLGLSPEQRLFLDHLAVDLDLETVEALDGADPGTSEETGRGR</sequence>
<dbReference type="RefSeq" id="WP_229700240.1">
    <property type="nucleotide sequence ID" value="NZ_BMND01000041.1"/>
</dbReference>
<keyword evidence="3" id="KW-1185">Reference proteome</keyword>
<comment type="caution">
    <text evidence="2">The sequence shown here is derived from an EMBL/GenBank/DDBJ whole genome shotgun (WGS) entry which is preliminary data.</text>
</comment>
<dbReference type="EMBL" id="BMND01000041">
    <property type="protein sequence ID" value="GGN61329.1"/>
    <property type="molecule type" value="Genomic_DNA"/>
</dbReference>
<reference evidence="3" key="1">
    <citation type="journal article" date="2019" name="Int. J. Syst. Evol. Microbiol.">
        <title>The Global Catalogue of Microorganisms (GCM) 10K type strain sequencing project: providing services to taxonomists for standard genome sequencing and annotation.</title>
        <authorList>
            <consortium name="The Broad Institute Genomics Platform"/>
            <consortium name="The Broad Institute Genome Sequencing Center for Infectious Disease"/>
            <person name="Wu L."/>
            <person name="Ma J."/>
        </authorList>
    </citation>
    <scope>NUCLEOTIDE SEQUENCE [LARGE SCALE GENOMIC DNA]</scope>
    <source>
        <strain evidence="3">CGMCC 4.7323</strain>
    </source>
</reference>
<evidence type="ECO:0000256" key="1">
    <source>
        <dbReference type="SAM" id="MobiDB-lite"/>
    </source>
</evidence>
<dbReference type="GeneID" id="301552627"/>
<feature type="compositionally biased region" description="Low complexity" evidence="1">
    <location>
        <begin position="376"/>
        <end position="386"/>
    </location>
</feature>
<feature type="region of interest" description="Disordered" evidence="1">
    <location>
        <begin position="87"/>
        <end position="107"/>
    </location>
</feature>
<accession>A0ABQ2K3K5</accession>